<evidence type="ECO:0000256" key="8">
    <source>
        <dbReference type="SAM" id="Coils"/>
    </source>
</evidence>
<dbReference type="HAMAP" id="MF_00120">
    <property type="entry name" value="GatA"/>
    <property type="match status" value="1"/>
</dbReference>
<feature type="active site" description="Charge relay system" evidence="7">
    <location>
        <position position="73"/>
    </location>
</feature>
<name>A0A133UNC0_9EURY</name>
<dbReference type="AlphaFoldDB" id="A0A133UNC0"/>
<dbReference type="Proteomes" id="UP000070284">
    <property type="component" value="Unassembled WGS sequence"/>
</dbReference>
<dbReference type="GO" id="GO:0006412">
    <property type="term" value="P:translation"/>
    <property type="evidence" value="ECO:0007669"/>
    <property type="project" value="UniProtKB-UniRule"/>
</dbReference>
<keyword evidence="2 7" id="KW-0436">Ligase</keyword>
<dbReference type="InterPro" id="IPR036928">
    <property type="entry name" value="AS_sf"/>
</dbReference>
<feature type="domain" description="Amidase" evidence="10">
    <location>
        <begin position="20"/>
        <end position="440"/>
    </location>
</feature>
<evidence type="ECO:0000259" key="10">
    <source>
        <dbReference type="Pfam" id="PF01425"/>
    </source>
</evidence>
<gene>
    <name evidence="7" type="primary">gatA</name>
    <name evidence="11" type="ORF">AKJ65_00905</name>
</gene>
<reference evidence="11 12" key="1">
    <citation type="journal article" date="2016" name="Sci. Rep.">
        <title>Metabolic traits of an uncultured archaeal lineage -MSBL1- from brine pools of the Red Sea.</title>
        <authorList>
            <person name="Mwirichia R."/>
            <person name="Alam I."/>
            <person name="Rashid M."/>
            <person name="Vinu M."/>
            <person name="Ba-Alawi W."/>
            <person name="Anthony Kamau A."/>
            <person name="Kamanda Ngugi D."/>
            <person name="Goker M."/>
            <person name="Klenk H.P."/>
            <person name="Bajic V."/>
            <person name="Stingl U."/>
        </authorList>
    </citation>
    <scope>NUCLEOTIDE SEQUENCE [LARGE SCALE GENOMIC DNA]</scope>
    <source>
        <strain evidence="11">SCGC-AAA259E19</strain>
    </source>
</reference>
<keyword evidence="12" id="KW-1185">Reference proteome</keyword>
<organism evidence="11 12">
    <name type="scientific">candidate division MSBL1 archaeon SCGC-AAA259E19</name>
    <dbReference type="NCBI Taxonomy" id="1698264"/>
    <lineage>
        <taxon>Archaea</taxon>
        <taxon>Methanobacteriati</taxon>
        <taxon>Methanobacteriota</taxon>
        <taxon>candidate division MSBL1</taxon>
    </lineage>
</organism>
<dbReference type="NCBIfam" id="TIGR00132">
    <property type="entry name" value="gatA"/>
    <property type="match status" value="1"/>
</dbReference>
<dbReference type="GO" id="GO:0050567">
    <property type="term" value="F:glutaminyl-tRNA synthase (glutamine-hydrolyzing) activity"/>
    <property type="evidence" value="ECO:0007669"/>
    <property type="project" value="UniProtKB-UniRule"/>
</dbReference>
<comment type="subunit">
    <text evidence="7">Heterotrimer of A, B and C subunits.</text>
</comment>
<feature type="active site" description="Charge relay system" evidence="7">
    <location>
        <position position="148"/>
    </location>
</feature>
<evidence type="ECO:0000256" key="9">
    <source>
        <dbReference type="SAM" id="MobiDB-lite"/>
    </source>
</evidence>
<comment type="catalytic activity">
    <reaction evidence="6 7">
        <text>L-glutamyl-tRNA(Gln) + L-glutamine + ATP + H2O = L-glutaminyl-tRNA(Gln) + L-glutamate + ADP + phosphate + H(+)</text>
        <dbReference type="Rhea" id="RHEA:17521"/>
        <dbReference type="Rhea" id="RHEA-COMP:9681"/>
        <dbReference type="Rhea" id="RHEA-COMP:9684"/>
        <dbReference type="ChEBI" id="CHEBI:15377"/>
        <dbReference type="ChEBI" id="CHEBI:15378"/>
        <dbReference type="ChEBI" id="CHEBI:29985"/>
        <dbReference type="ChEBI" id="CHEBI:30616"/>
        <dbReference type="ChEBI" id="CHEBI:43474"/>
        <dbReference type="ChEBI" id="CHEBI:58359"/>
        <dbReference type="ChEBI" id="CHEBI:78520"/>
        <dbReference type="ChEBI" id="CHEBI:78521"/>
        <dbReference type="ChEBI" id="CHEBI:456216"/>
        <dbReference type="EC" id="6.3.5.7"/>
    </reaction>
</comment>
<dbReference type="Gene3D" id="3.90.1300.10">
    <property type="entry name" value="Amidase signature (AS) domain"/>
    <property type="match status" value="1"/>
</dbReference>
<evidence type="ECO:0000256" key="4">
    <source>
        <dbReference type="ARBA" id="ARBA00022840"/>
    </source>
</evidence>
<evidence type="ECO:0000256" key="2">
    <source>
        <dbReference type="ARBA" id="ARBA00022598"/>
    </source>
</evidence>
<evidence type="ECO:0000256" key="3">
    <source>
        <dbReference type="ARBA" id="ARBA00022741"/>
    </source>
</evidence>
<evidence type="ECO:0000256" key="5">
    <source>
        <dbReference type="ARBA" id="ARBA00022917"/>
    </source>
</evidence>
<proteinExistence type="inferred from homology"/>
<dbReference type="InterPro" id="IPR000120">
    <property type="entry name" value="Amidase"/>
</dbReference>
<keyword evidence="3 7" id="KW-0547">Nucleotide-binding</keyword>
<comment type="function">
    <text evidence="7">Allows the formation of correctly charged Gln-tRNA(Gln) through the transamidation of misacylated Glu-tRNA(Gln) in organisms which lack glutaminyl-tRNA synthetase. The reaction takes place in the presence of glutamine and ATP through an activated gamma-phospho-Glu-tRNA(Gln).</text>
</comment>
<evidence type="ECO:0000313" key="11">
    <source>
        <dbReference type="EMBL" id="KXA95738.1"/>
    </source>
</evidence>
<dbReference type="PATRIC" id="fig|1698264.3.peg.1608"/>
<feature type="compositionally biased region" description="Polar residues" evidence="9">
    <location>
        <begin position="126"/>
        <end position="139"/>
    </location>
</feature>
<evidence type="ECO:0000256" key="6">
    <source>
        <dbReference type="ARBA" id="ARBA00047407"/>
    </source>
</evidence>
<dbReference type="GO" id="GO:0005524">
    <property type="term" value="F:ATP binding"/>
    <property type="evidence" value="ECO:0007669"/>
    <property type="project" value="UniProtKB-KW"/>
</dbReference>
<comment type="caution">
    <text evidence="11">The sequence shown here is derived from an EMBL/GenBank/DDBJ whole genome shotgun (WGS) entry which is preliminary data.</text>
</comment>
<feature type="coiled-coil region" evidence="8">
    <location>
        <begin position="18"/>
        <end position="62"/>
    </location>
</feature>
<dbReference type="InterPro" id="IPR004412">
    <property type="entry name" value="GatA"/>
</dbReference>
<dbReference type="EC" id="6.3.5.7" evidence="7"/>
<dbReference type="EMBL" id="LHXO01000007">
    <property type="protein sequence ID" value="KXA95738.1"/>
    <property type="molecule type" value="Genomic_DNA"/>
</dbReference>
<dbReference type="PROSITE" id="PS00571">
    <property type="entry name" value="AMIDASES"/>
    <property type="match status" value="1"/>
</dbReference>
<dbReference type="InterPro" id="IPR020556">
    <property type="entry name" value="Amidase_CS"/>
</dbReference>
<dbReference type="InterPro" id="IPR023631">
    <property type="entry name" value="Amidase_dom"/>
</dbReference>
<dbReference type="SUPFAM" id="SSF75304">
    <property type="entry name" value="Amidase signature (AS) enzymes"/>
    <property type="match status" value="1"/>
</dbReference>
<keyword evidence="4 7" id="KW-0067">ATP-binding</keyword>
<accession>A0A133UNC0</accession>
<comment type="similarity">
    <text evidence="1 7">Belongs to the amidase family. GatA subfamily.</text>
</comment>
<evidence type="ECO:0000256" key="1">
    <source>
        <dbReference type="ARBA" id="ARBA00008069"/>
    </source>
</evidence>
<keyword evidence="5 7" id="KW-0648">Protein biosynthesis</keyword>
<dbReference type="Pfam" id="PF01425">
    <property type="entry name" value="Amidase"/>
    <property type="match status" value="1"/>
</dbReference>
<protein>
    <recommendedName>
        <fullName evidence="7">Glutamyl-tRNA(Gln) amidotransferase subunit A</fullName>
        <shortName evidence="7">Glu-ADT subunit A</shortName>
        <ecNumber evidence="7">6.3.5.7</ecNumber>
    </recommendedName>
</protein>
<feature type="region of interest" description="Disordered" evidence="9">
    <location>
        <begin position="126"/>
        <end position="148"/>
    </location>
</feature>
<evidence type="ECO:0000313" key="12">
    <source>
        <dbReference type="Proteomes" id="UP000070284"/>
    </source>
</evidence>
<sequence length="454" mass="48865">MSTLQKVEAIKKGELSPVENIEHQIDRIEELNEEVNAYLEVNPHATEEAKKLERKIDRGEKTGKLAGLGIGVKSNINTEGLPATCASKTLENYISTYDAKVVERVRRADGIILGMTNMDEFACGSSGESSAYGPTQNPSAEGRIPGGSSSGSAAAVAAEISDLTLGTDTGGSVRNPASHCGIVGFKPTYGLVPREGVIDLAMSFDQVSPLSPDVSGAALLLEVIGGRNPNESAMYDVDSVSYLDSLDGNIEGMKVGTSPKFSELTEPEVMNPVDDAIDTLSDMGADITEVELPNLEKAMPTYYLIVSVEFFSATRKFDGRKYGQKIEDVCGEEVLRRIIRGRHISRKEFKGKYYKRALQVRTLIKKEMNAALDRADVLVGPTVPKLPHEIGAEITPTEMYAYDYLTVPTNLGGLCGGVVPAGEVDEIPVGLQVQASSLDELSALKVMKALEEKK</sequence>
<keyword evidence="8" id="KW-0175">Coiled coil</keyword>
<evidence type="ECO:0000256" key="7">
    <source>
        <dbReference type="HAMAP-Rule" id="MF_00120"/>
    </source>
</evidence>
<feature type="active site" description="Acyl-ester intermediate" evidence="7">
    <location>
        <position position="172"/>
    </location>
</feature>
<dbReference type="GO" id="GO:0016740">
    <property type="term" value="F:transferase activity"/>
    <property type="evidence" value="ECO:0007669"/>
    <property type="project" value="UniProtKB-KW"/>
</dbReference>
<dbReference type="GO" id="GO:0030956">
    <property type="term" value="C:glutamyl-tRNA(Gln) amidotransferase complex"/>
    <property type="evidence" value="ECO:0007669"/>
    <property type="project" value="InterPro"/>
</dbReference>
<dbReference type="PANTHER" id="PTHR11895">
    <property type="entry name" value="TRANSAMIDASE"/>
    <property type="match status" value="1"/>
</dbReference>
<dbReference type="PANTHER" id="PTHR11895:SF7">
    <property type="entry name" value="GLUTAMYL-TRNA(GLN) AMIDOTRANSFERASE SUBUNIT A, MITOCHONDRIAL"/>
    <property type="match status" value="1"/>
</dbReference>
<keyword evidence="11" id="KW-0808">Transferase</keyword>